<dbReference type="PANTHER" id="PTHR34660:SF7">
    <property type="entry name" value="DNA LIGASE-LIKE PROTEIN"/>
    <property type="match status" value="1"/>
</dbReference>
<dbReference type="EMBL" id="JBEDUW010000002">
    <property type="protein sequence ID" value="KAK9946906.1"/>
    <property type="molecule type" value="Genomic_DNA"/>
</dbReference>
<dbReference type="AlphaFoldDB" id="A0AAW1YCE9"/>
<evidence type="ECO:0000313" key="2">
    <source>
        <dbReference type="EMBL" id="KAK9946906.1"/>
    </source>
</evidence>
<feature type="region of interest" description="Disordered" evidence="1">
    <location>
        <begin position="28"/>
        <end position="54"/>
    </location>
</feature>
<proteinExistence type="predicted"/>
<evidence type="ECO:0000313" key="3">
    <source>
        <dbReference type="Proteomes" id="UP001457282"/>
    </source>
</evidence>
<protein>
    <submittedName>
        <fullName evidence="2">Uncharacterized protein</fullName>
    </submittedName>
</protein>
<feature type="region of interest" description="Disordered" evidence="1">
    <location>
        <begin position="111"/>
        <end position="140"/>
    </location>
</feature>
<name>A0AAW1YCE9_RUBAR</name>
<feature type="compositionally biased region" description="Basic residues" evidence="1">
    <location>
        <begin position="111"/>
        <end position="122"/>
    </location>
</feature>
<sequence>MSRCLPYTPSVCARKAVNREALLEPIKLQRELEKKTKTHKKKEKKEKKRKGHKKDKFISTYATICEVKSDIIGEVDSNQLEKSDITDERELPTCSENISYVSDGIQSSTKRKRTIIRIRSLPKRSDPQPSDASDVDPKADFRTEDLERTEIDHAHKQPIAETVVEFENAASTSDQNFSAADKVNASSEDHSQREGLLHETLIQNWVQPLLQSVLNDYGDEEWLFETKQEIRHGSKRFKATNEVGPGCTSPMLWPQAHWLPEHGLCALPFTVPF</sequence>
<keyword evidence="3" id="KW-1185">Reference proteome</keyword>
<dbReference type="PANTHER" id="PTHR34660">
    <property type="entry name" value="MYB-LIKE PROTEIN X"/>
    <property type="match status" value="1"/>
</dbReference>
<evidence type="ECO:0000256" key="1">
    <source>
        <dbReference type="SAM" id="MobiDB-lite"/>
    </source>
</evidence>
<organism evidence="2 3">
    <name type="scientific">Rubus argutus</name>
    <name type="common">Southern blackberry</name>
    <dbReference type="NCBI Taxonomy" id="59490"/>
    <lineage>
        <taxon>Eukaryota</taxon>
        <taxon>Viridiplantae</taxon>
        <taxon>Streptophyta</taxon>
        <taxon>Embryophyta</taxon>
        <taxon>Tracheophyta</taxon>
        <taxon>Spermatophyta</taxon>
        <taxon>Magnoliopsida</taxon>
        <taxon>eudicotyledons</taxon>
        <taxon>Gunneridae</taxon>
        <taxon>Pentapetalae</taxon>
        <taxon>rosids</taxon>
        <taxon>fabids</taxon>
        <taxon>Rosales</taxon>
        <taxon>Rosaceae</taxon>
        <taxon>Rosoideae</taxon>
        <taxon>Rosoideae incertae sedis</taxon>
        <taxon>Rubus</taxon>
    </lineage>
</organism>
<feature type="compositionally biased region" description="Basic residues" evidence="1">
    <location>
        <begin position="36"/>
        <end position="54"/>
    </location>
</feature>
<gene>
    <name evidence="2" type="ORF">M0R45_012346</name>
</gene>
<dbReference type="Proteomes" id="UP001457282">
    <property type="component" value="Unassembled WGS sequence"/>
</dbReference>
<accession>A0AAW1YCE9</accession>
<comment type="caution">
    <text evidence="2">The sequence shown here is derived from an EMBL/GenBank/DDBJ whole genome shotgun (WGS) entry which is preliminary data.</text>
</comment>
<reference evidence="2 3" key="1">
    <citation type="journal article" date="2023" name="G3 (Bethesda)">
        <title>A chromosome-length genome assembly and annotation of blackberry (Rubus argutus, cv. 'Hillquist').</title>
        <authorList>
            <person name="Bruna T."/>
            <person name="Aryal R."/>
            <person name="Dudchenko O."/>
            <person name="Sargent D.J."/>
            <person name="Mead D."/>
            <person name="Buti M."/>
            <person name="Cavallini A."/>
            <person name="Hytonen T."/>
            <person name="Andres J."/>
            <person name="Pham M."/>
            <person name="Weisz D."/>
            <person name="Mascagni F."/>
            <person name="Usai G."/>
            <person name="Natali L."/>
            <person name="Bassil N."/>
            <person name="Fernandez G.E."/>
            <person name="Lomsadze A."/>
            <person name="Armour M."/>
            <person name="Olukolu B."/>
            <person name="Poorten T."/>
            <person name="Britton C."/>
            <person name="Davik J."/>
            <person name="Ashrafi H."/>
            <person name="Aiden E.L."/>
            <person name="Borodovsky M."/>
            <person name="Worthington M."/>
        </authorList>
    </citation>
    <scope>NUCLEOTIDE SEQUENCE [LARGE SCALE GENOMIC DNA]</scope>
    <source>
        <strain evidence="2">PI 553951</strain>
    </source>
</reference>